<name>A0ACC1DDU2_9NEOP</name>
<sequence>MQERGSEGCLFDSNYIMKDIFLLQLPLLIMAFAYRYLPEEGASPQPVFGNKYVVSIKDIPYHVLVVYNNLYCSGSLVRSNIVVTAASCLSFGDLSNIMVKVGSSTITDRGEVIPVKEVKLHEYFRHLSLMDNDIAMLVLQEHVTFSKNVKKISLVDPEVSLRPGTTIDVSGWGGNNLSARFLYKLLLSEMVVIKKSECQDHYKHLLTRSNFCVKYQMDRRFSDNGGPAVFKGLLVGIVSYGGTSNSAPHITILTNISYFNRWIVKNSHDILTKNCINHVQVNNNEEPILPKDYYA</sequence>
<dbReference type="Proteomes" id="UP000824533">
    <property type="component" value="Linkage Group LG04"/>
</dbReference>
<organism evidence="1 2">
    <name type="scientific">Dendrolimus kikuchii</name>
    <dbReference type="NCBI Taxonomy" id="765133"/>
    <lineage>
        <taxon>Eukaryota</taxon>
        <taxon>Metazoa</taxon>
        <taxon>Ecdysozoa</taxon>
        <taxon>Arthropoda</taxon>
        <taxon>Hexapoda</taxon>
        <taxon>Insecta</taxon>
        <taxon>Pterygota</taxon>
        <taxon>Neoptera</taxon>
        <taxon>Endopterygota</taxon>
        <taxon>Lepidoptera</taxon>
        <taxon>Glossata</taxon>
        <taxon>Ditrysia</taxon>
        <taxon>Bombycoidea</taxon>
        <taxon>Lasiocampidae</taxon>
        <taxon>Dendrolimus</taxon>
    </lineage>
</organism>
<proteinExistence type="predicted"/>
<evidence type="ECO:0000313" key="1">
    <source>
        <dbReference type="EMBL" id="KAJ0182025.1"/>
    </source>
</evidence>
<dbReference type="EMBL" id="CM034390">
    <property type="protein sequence ID" value="KAJ0182025.1"/>
    <property type="molecule type" value="Genomic_DNA"/>
</dbReference>
<evidence type="ECO:0000313" key="2">
    <source>
        <dbReference type="Proteomes" id="UP000824533"/>
    </source>
</evidence>
<comment type="caution">
    <text evidence="1">The sequence shown here is derived from an EMBL/GenBank/DDBJ whole genome shotgun (WGS) entry which is preliminary data.</text>
</comment>
<protein>
    <submittedName>
        <fullName evidence="1">Uncharacterized protein</fullName>
    </submittedName>
</protein>
<gene>
    <name evidence="1" type="ORF">K1T71_002747</name>
</gene>
<reference evidence="1 2" key="1">
    <citation type="journal article" date="2021" name="Front. Genet.">
        <title>Chromosome-Level Genome Assembly Reveals Significant Gene Expansion in the Toll and IMD Signaling Pathways of Dendrolimus kikuchii.</title>
        <authorList>
            <person name="Zhou J."/>
            <person name="Wu P."/>
            <person name="Xiong Z."/>
            <person name="Liu N."/>
            <person name="Zhao N."/>
            <person name="Ji M."/>
            <person name="Qiu Y."/>
            <person name="Yang B."/>
        </authorList>
    </citation>
    <scope>NUCLEOTIDE SEQUENCE [LARGE SCALE GENOMIC DNA]</scope>
    <source>
        <strain evidence="1">Ann1</strain>
    </source>
</reference>
<accession>A0ACC1DDU2</accession>
<keyword evidence="2" id="KW-1185">Reference proteome</keyword>